<comment type="caution">
    <text evidence="4">The sequence shown here is derived from an EMBL/GenBank/DDBJ whole genome shotgun (WGS) entry which is preliminary data.</text>
</comment>
<dbReference type="InterPro" id="IPR032807">
    <property type="entry name" value="GNVR"/>
</dbReference>
<reference evidence="5" key="1">
    <citation type="journal article" date="2019" name="Int. J. Syst. Evol. Microbiol.">
        <title>The Global Catalogue of Microorganisms (GCM) 10K type strain sequencing project: providing services to taxonomists for standard genome sequencing and annotation.</title>
        <authorList>
            <consortium name="The Broad Institute Genomics Platform"/>
            <consortium name="The Broad Institute Genome Sequencing Center for Infectious Disease"/>
            <person name="Wu L."/>
            <person name="Ma J."/>
        </authorList>
    </citation>
    <scope>NUCLEOTIDE SEQUENCE [LARGE SCALE GENOMIC DNA]</scope>
    <source>
        <strain evidence="5">KCTC 62164</strain>
    </source>
</reference>
<protein>
    <submittedName>
        <fullName evidence="4">XrtA system polysaccharide chain length determinant</fullName>
    </submittedName>
</protein>
<feature type="transmembrane region" description="Helical" evidence="2">
    <location>
        <begin position="513"/>
        <end position="533"/>
    </location>
</feature>
<evidence type="ECO:0000313" key="4">
    <source>
        <dbReference type="EMBL" id="MFC3051203.1"/>
    </source>
</evidence>
<feature type="domain" description="Tyrosine-protein kinase G-rich" evidence="3">
    <location>
        <begin position="395"/>
        <end position="471"/>
    </location>
</feature>
<evidence type="ECO:0000313" key="5">
    <source>
        <dbReference type="Proteomes" id="UP001595444"/>
    </source>
</evidence>
<keyword evidence="2" id="KW-1133">Transmembrane helix</keyword>
<evidence type="ECO:0000256" key="2">
    <source>
        <dbReference type="SAM" id="Phobius"/>
    </source>
</evidence>
<proteinExistence type="predicted"/>
<dbReference type="NCBIfam" id="TIGR03007">
    <property type="entry name" value="pepcterm_ChnLen"/>
    <property type="match status" value="1"/>
</dbReference>
<gene>
    <name evidence="4" type="ORF">ACFOKA_04725</name>
</gene>
<dbReference type="PANTHER" id="PTHR32309:SF31">
    <property type="entry name" value="CAPSULAR EXOPOLYSACCHARIDE FAMILY"/>
    <property type="match status" value="1"/>
</dbReference>
<dbReference type="RefSeq" id="WP_194211838.1">
    <property type="nucleotide sequence ID" value="NZ_CP061205.1"/>
</dbReference>
<organism evidence="4 5">
    <name type="scientific">Kordiimonas pumila</name>
    <dbReference type="NCBI Taxonomy" id="2161677"/>
    <lineage>
        <taxon>Bacteria</taxon>
        <taxon>Pseudomonadati</taxon>
        <taxon>Pseudomonadota</taxon>
        <taxon>Alphaproteobacteria</taxon>
        <taxon>Kordiimonadales</taxon>
        <taxon>Kordiimonadaceae</taxon>
        <taxon>Kordiimonas</taxon>
    </lineage>
</organism>
<feature type="region of interest" description="Disordered" evidence="1">
    <location>
        <begin position="257"/>
        <end position="276"/>
    </location>
</feature>
<evidence type="ECO:0000259" key="3">
    <source>
        <dbReference type="Pfam" id="PF13807"/>
    </source>
</evidence>
<feature type="compositionally biased region" description="Basic and acidic residues" evidence="1">
    <location>
        <begin position="261"/>
        <end position="276"/>
    </location>
</feature>
<accession>A0ABV7D224</accession>
<dbReference type="Proteomes" id="UP001595444">
    <property type="component" value="Unassembled WGS sequence"/>
</dbReference>
<feature type="transmembrane region" description="Helical" evidence="2">
    <location>
        <begin position="451"/>
        <end position="472"/>
    </location>
</feature>
<evidence type="ECO:0000256" key="1">
    <source>
        <dbReference type="SAM" id="MobiDB-lite"/>
    </source>
</evidence>
<dbReference type="InterPro" id="IPR014345">
    <property type="entry name" value="XrtA_polysacc_chain"/>
</dbReference>
<dbReference type="Pfam" id="PF13807">
    <property type="entry name" value="GNVR"/>
    <property type="match status" value="1"/>
</dbReference>
<sequence>MAAQALGLHEVFQQLKTIAYGIWRKRWYLLVTSWIISLLGWGLVSTMPYRYEANARIFVDADTILPMIAKNLGIDVDTTRKVDAIRRTLITRPNIEKIIRRSDYLDRLASNDALLTEMVASLQRDIRIIPLDDGEYRIQYEIDEKRLSDKQRSEVAKNVVNSLLSFFLEKGGESGGSDVRQGQEFLEQNIREYSDRLSSAEAAHAKFLQDNLEYVGGDSKFLTRLDNAKKDLRETRNKIGELRVSQQTLQEQLKNVPPTIREARSARTKNGGDRDPLQERLADLQKKLDQLRILGFRDMHPDVVNVSRQIDALKVEMEQQQAEVAAEIEDAVQTGRASNLTTETPNRLYEELMLQNVQTLTQIKSMEQREAEQINQVAELEEKAKRVPEIEAEESQLKRDYNLIRKTYESLQKQKQSLDLRADVEGADETVAFRVVEPPVAPKKPSGPPRLLFMSAVLVGALVAGIGVALVLSQLRPVIITVEQLRASFDLPVLGNVTRTLSEQETKQRSIDLLLFAGLSALLFIVFAVFLAMDILGGPSLG</sequence>
<keyword evidence="2" id="KW-0812">Transmembrane</keyword>
<name>A0ABV7D224_9PROT</name>
<keyword evidence="2" id="KW-0472">Membrane</keyword>
<dbReference type="EMBL" id="JBHRSL010000002">
    <property type="protein sequence ID" value="MFC3051203.1"/>
    <property type="molecule type" value="Genomic_DNA"/>
</dbReference>
<keyword evidence="5" id="KW-1185">Reference proteome</keyword>
<dbReference type="PANTHER" id="PTHR32309">
    <property type="entry name" value="TYROSINE-PROTEIN KINASE"/>
    <property type="match status" value="1"/>
</dbReference>
<dbReference type="InterPro" id="IPR050445">
    <property type="entry name" value="Bact_polysacc_biosynth/exp"/>
</dbReference>
<feature type="transmembrane region" description="Helical" evidence="2">
    <location>
        <begin position="27"/>
        <end position="44"/>
    </location>
</feature>